<gene>
    <name evidence="2" type="ORF">FOL47_004379</name>
</gene>
<evidence type="ECO:0000313" key="2">
    <source>
        <dbReference type="EMBL" id="KAF4676900.1"/>
    </source>
</evidence>
<keyword evidence="1" id="KW-0732">Signal</keyword>
<feature type="chain" id="PRO_5029536323" evidence="1">
    <location>
        <begin position="19"/>
        <end position="134"/>
    </location>
</feature>
<feature type="signal peptide" evidence="1">
    <location>
        <begin position="1"/>
        <end position="18"/>
    </location>
</feature>
<dbReference type="Proteomes" id="UP000591131">
    <property type="component" value="Unassembled WGS sequence"/>
</dbReference>
<keyword evidence="3" id="KW-1185">Reference proteome</keyword>
<evidence type="ECO:0000256" key="1">
    <source>
        <dbReference type="SAM" id="SignalP"/>
    </source>
</evidence>
<organism evidence="2 3">
    <name type="scientific">Perkinsus chesapeaki</name>
    <name type="common">Clam parasite</name>
    <name type="synonym">Perkinsus andrewsi</name>
    <dbReference type="NCBI Taxonomy" id="330153"/>
    <lineage>
        <taxon>Eukaryota</taxon>
        <taxon>Sar</taxon>
        <taxon>Alveolata</taxon>
        <taxon>Perkinsozoa</taxon>
        <taxon>Perkinsea</taxon>
        <taxon>Perkinsida</taxon>
        <taxon>Perkinsidae</taxon>
        <taxon>Perkinsus</taxon>
    </lineage>
</organism>
<protein>
    <submittedName>
        <fullName evidence="2">Uncharacterized protein</fullName>
    </submittedName>
</protein>
<name>A0A7J6N0B8_PERCH</name>
<proteinExistence type="predicted"/>
<accession>A0A7J6N0B8</accession>
<reference evidence="2 3" key="1">
    <citation type="submission" date="2020-04" db="EMBL/GenBank/DDBJ databases">
        <title>Perkinsus chesapeaki whole genome sequence.</title>
        <authorList>
            <person name="Bogema D.R."/>
        </authorList>
    </citation>
    <scope>NUCLEOTIDE SEQUENCE [LARGE SCALE GENOMIC DNA]</scope>
    <source>
        <strain evidence="2">ATCC PRA-425</strain>
    </source>
</reference>
<sequence length="134" mass="15103">MLLIVLLVQLIILTPAWHIPDGEFDGQASNPYINLKCHFDTTGPEPTVVIEANCDGREWHKTGLPLKLKTSKDGIFVIPNIGAKPVYRAFIGWLRFRCAGRFKEGDFATYKVTSVGNQVKISEEGRWVDIFKAR</sequence>
<dbReference type="EMBL" id="JAAPAO010000025">
    <property type="protein sequence ID" value="KAF4676900.1"/>
    <property type="molecule type" value="Genomic_DNA"/>
</dbReference>
<comment type="caution">
    <text evidence="2">The sequence shown here is derived from an EMBL/GenBank/DDBJ whole genome shotgun (WGS) entry which is preliminary data.</text>
</comment>
<evidence type="ECO:0000313" key="3">
    <source>
        <dbReference type="Proteomes" id="UP000591131"/>
    </source>
</evidence>
<dbReference type="AlphaFoldDB" id="A0A7J6N0B8"/>